<feature type="region of interest" description="Disordered" evidence="1">
    <location>
        <begin position="728"/>
        <end position="850"/>
    </location>
</feature>
<dbReference type="EMBL" id="SJOL01008796">
    <property type="protein sequence ID" value="TGZ59598.1"/>
    <property type="molecule type" value="Genomic_DNA"/>
</dbReference>
<dbReference type="Gene3D" id="1.20.80.10">
    <property type="match status" value="1"/>
</dbReference>
<feature type="region of interest" description="Disordered" evidence="1">
    <location>
        <begin position="889"/>
        <end position="964"/>
    </location>
</feature>
<feature type="compositionally biased region" description="Low complexity" evidence="1">
    <location>
        <begin position="945"/>
        <end position="955"/>
    </location>
</feature>
<name>A0A4S2LGN6_OPIFE</name>
<comment type="caution">
    <text evidence="3">The sequence shown here is derived from an EMBL/GenBank/DDBJ whole genome shotgun (WGS) entry which is preliminary data.</text>
</comment>
<dbReference type="InterPro" id="IPR035963">
    <property type="entry name" value="FERM_2"/>
</dbReference>
<reference evidence="3 4" key="1">
    <citation type="journal article" date="2019" name="BMC Genomics">
        <title>New insights from Opisthorchis felineus genome: update on genomics of the epidemiologically important liver flukes.</title>
        <authorList>
            <person name="Ershov N.I."/>
            <person name="Mordvinov V.A."/>
            <person name="Prokhortchouk E.B."/>
            <person name="Pakharukova M.Y."/>
            <person name="Gunbin K.V."/>
            <person name="Ustyantsev K."/>
            <person name="Genaev M.A."/>
            <person name="Blinov A.G."/>
            <person name="Mazur A."/>
            <person name="Boulygina E."/>
            <person name="Tsygankova S."/>
            <person name="Khrameeva E."/>
            <person name="Chekanov N."/>
            <person name="Fan G."/>
            <person name="Xiao A."/>
            <person name="Zhang H."/>
            <person name="Xu X."/>
            <person name="Yang H."/>
            <person name="Solovyev V."/>
            <person name="Lee S.M."/>
            <person name="Liu X."/>
            <person name="Afonnikov D.A."/>
            <person name="Skryabin K.G."/>
        </authorList>
    </citation>
    <scope>NUCLEOTIDE SEQUENCE [LARGE SCALE GENOMIC DNA]</scope>
    <source>
        <strain evidence="3">AK-0245</strain>
        <tissue evidence="3">Whole organism</tissue>
    </source>
</reference>
<dbReference type="InterPro" id="IPR019749">
    <property type="entry name" value="Band_41_domain"/>
</dbReference>
<dbReference type="InterPro" id="IPR019748">
    <property type="entry name" value="FERM_central"/>
</dbReference>
<organism evidence="3 4">
    <name type="scientific">Opisthorchis felineus</name>
    <dbReference type="NCBI Taxonomy" id="147828"/>
    <lineage>
        <taxon>Eukaryota</taxon>
        <taxon>Metazoa</taxon>
        <taxon>Spiralia</taxon>
        <taxon>Lophotrochozoa</taxon>
        <taxon>Platyhelminthes</taxon>
        <taxon>Trematoda</taxon>
        <taxon>Digenea</taxon>
        <taxon>Opisthorchiida</taxon>
        <taxon>Opisthorchiata</taxon>
        <taxon>Opisthorchiidae</taxon>
        <taxon>Opisthorchis</taxon>
    </lineage>
</organism>
<feature type="region of interest" description="Disordered" evidence="1">
    <location>
        <begin position="557"/>
        <end position="591"/>
    </location>
</feature>
<dbReference type="PROSITE" id="PS50057">
    <property type="entry name" value="FERM_3"/>
    <property type="match status" value="1"/>
</dbReference>
<feature type="compositionally biased region" description="Acidic residues" evidence="1">
    <location>
        <begin position="797"/>
        <end position="806"/>
    </location>
</feature>
<dbReference type="InterPro" id="IPR029071">
    <property type="entry name" value="Ubiquitin-like_domsf"/>
</dbReference>
<dbReference type="Proteomes" id="UP000308267">
    <property type="component" value="Unassembled WGS sequence"/>
</dbReference>
<dbReference type="SUPFAM" id="SSF47031">
    <property type="entry name" value="Second domain of FERM"/>
    <property type="match status" value="1"/>
</dbReference>
<evidence type="ECO:0000313" key="4">
    <source>
        <dbReference type="Proteomes" id="UP000308267"/>
    </source>
</evidence>
<sequence length="964" mass="107857">MKYATDDKGFALQMSVTLLDDSVHCFSLSPSTKSISILSSLMSMKKLTQLAYFGLRVVDRHNRVHWLDPEQRVQMQMKELSCTPVIEQSVNHFAKDNQPLDSRKDATKIGAPIEPKNVLTTRDQYSLLSCGPLCGANSRISPDSPRLKSTFQDTLKPLTLTYHAYFGVRYYPLDPTQIMDEQTRYQIFLQVRDDLVSGRMPVNEDLFVKLCGLSLQSDCGDYGEDKLGVDYVRRLLKMPHLSRALEARIKEKHTECKGRQPALVEYQFLESAKQCMSYGQVKFAVLDTVSNLGCLFGIGPAGVTIEETQSSLIHFSWMQVSGFSGKSKHLSIHITDQGGKFTYHYAVDDKKRCRQIIKQCKQFLHFYRSELPKCLYWQSLNMVTTNSSGQSRSAQMTGYSNTIVSQPPPVYERGNSHVLGTSPADQETSPDGQSDVHHGFYPHPPSVFEGAFGTYVPHVMRTTTMPPNPYHVPAASIHYQPRGCLTDLVDDGQSTAYLSTRTAPVAFPTRRGSSLRRPTGLYRDAMYRHSLTSPTRLRHNRSVFPKTKHYVIDEPVQREPSTVKFTSHTEQPPTSRRPGSARVRDQPGRTQTLEPTTYLVNNSMEASGSHHLNWLPTHSHPTPYVFGLDTAVHPGYGFIHPQLMWTYGPPIINQAYSFVPTQYPTSVHGLPPPDVPPHRTTSYRRKQRNFCHGEQVYDLPERPVHGDFQRIQRGNFLGFARPVSSISDVSVPESIPRPPARLAHRDSEAHTSDNSVDSALSQDLLSSSTVHRSGADHLTKKSSVPSLLRSSNPNSDSFDDAEDEQNIEQALPFCMPPTPDHCSPKKPHTDSGGLVVTPSKTYPENNLPTPPAQSLLNKLNGLCVSSSTCHTTVNHRTVVSDGQLLSDVSQRSRHLPQTPRPYTPTNGTSSLHFDEKVDKSNTWTTVSNAAEESDFDLEVEQKRASSSSVENSQSSRVFTQTNEV</sequence>
<dbReference type="Gene3D" id="3.10.20.90">
    <property type="entry name" value="Phosphatidylinositol 3-kinase Catalytic Subunit, Chain A, domain 1"/>
    <property type="match status" value="1"/>
</dbReference>
<dbReference type="InterPro" id="IPR011993">
    <property type="entry name" value="PH-like_dom_sf"/>
</dbReference>
<keyword evidence="4" id="KW-1185">Reference proteome</keyword>
<proteinExistence type="predicted"/>
<feature type="compositionally biased region" description="Polar residues" evidence="1">
    <location>
        <begin position="838"/>
        <end position="850"/>
    </location>
</feature>
<dbReference type="GO" id="GO:0005856">
    <property type="term" value="C:cytoskeleton"/>
    <property type="evidence" value="ECO:0007669"/>
    <property type="project" value="TreeGrafter"/>
</dbReference>
<dbReference type="InterPro" id="IPR014352">
    <property type="entry name" value="FERM/acyl-CoA-bd_prot_sf"/>
</dbReference>
<dbReference type="Pfam" id="PF00373">
    <property type="entry name" value="FERM_M"/>
    <property type="match status" value="1"/>
</dbReference>
<dbReference type="STRING" id="147828.A0A4S2LGN6"/>
<dbReference type="SMART" id="SM00295">
    <property type="entry name" value="B41"/>
    <property type="match status" value="1"/>
</dbReference>
<evidence type="ECO:0000259" key="2">
    <source>
        <dbReference type="PROSITE" id="PS50057"/>
    </source>
</evidence>
<dbReference type="OrthoDB" id="6235974at2759"/>
<feature type="compositionally biased region" description="Polar residues" evidence="1">
    <location>
        <begin position="559"/>
        <end position="574"/>
    </location>
</feature>
<evidence type="ECO:0000256" key="1">
    <source>
        <dbReference type="SAM" id="MobiDB-lite"/>
    </source>
</evidence>
<dbReference type="Pfam" id="PF09380">
    <property type="entry name" value="FERM_C"/>
    <property type="match status" value="1"/>
</dbReference>
<dbReference type="Gene3D" id="2.30.29.30">
    <property type="entry name" value="Pleckstrin-homology domain (PH domain)/Phosphotyrosine-binding domain (PTB)"/>
    <property type="match status" value="1"/>
</dbReference>
<feature type="compositionally biased region" description="Low complexity" evidence="1">
    <location>
        <begin position="755"/>
        <end position="768"/>
    </location>
</feature>
<protein>
    <recommendedName>
        <fullName evidence="2">FERM domain-containing protein</fullName>
    </recommendedName>
</protein>
<dbReference type="GO" id="GO:0031032">
    <property type="term" value="P:actomyosin structure organization"/>
    <property type="evidence" value="ECO:0007669"/>
    <property type="project" value="TreeGrafter"/>
</dbReference>
<gene>
    <name evidence="3" type="ORF">CRM22_008991</name>
</gene>
<dbReference type="AlphaFoldDB" id="A0A4S2LGN6"/>
<dbReference type="Pfam" id="PF09379">
    <property type="entry name" value="FERM_N"/>
    <property type="match status" value="1"/>
</dbReference>
<dbReference type="InterPro" id="IPR018979">
    <property type="entry name" value="FERM_N"/>
</dbReference>
<dbReference type="CDD" id="cd14473">
    <property type="entry name" value="FERM_B-lobe"/>
    <property type="match status" value="1"/>
</dbReference>
<dbReference type="SUPFAM" id="SSF54236">
    <property type="entry name" value="Ubiquitin-like"/>
    <property type="match status" value="1"/>
</dbReference>
<dbReference type="InterPro" id="IPR000299">
    <property type="entry name" value="FERM_domain"/>
</dbReference>
<dbReference type="PANTHER" id="PTHR23280">
    <property type="entry name" value="4.1 G PROTEIN"/>
    <property type="match status" value="1"/>
</dbReference>
<dbReference type="InterPro" id="IPR018980">
    <property type="entry name" value="FERM_PH-like_C"/>
</dbReference>
<evidence type="ECO:0000313" key="3">
    <source>
        <dbReference type="EMBL" id="TGZ59598.1"/>
    </source>
</evidence>
<feature type="compositionally biased region" description="Polar residues" evidence="1">
    <location>
        <begin position="920"/>
        <end position="930"/>
    </location>
</feature>
<feature type="compositionally biased region" description="Polar residues" evidence="1">
    <location>
        <begin position="781"/>
        <end position="796"/>
    </location>
</feature>
<dbReference type="PANTHER" id="PTHR23280:SF21">
    <property type="entry name" value="PROTEIN 4.1 HOMOLOG"/>
    <property type="match status" value="1"/>
</dbReference>
<dbReference type="SUPFAM" id="SSF50729">
    <property type="entry name" value="PH domain-like"/>
    <property type="match status" value="1"/>
</dbReference>
<accession>A0A4S2LGN6</accession>
<feature type="domain" description="FERM" evidence="2">
    <location>
        <begin position="12"/>
        <end position="371"/>
    </location>
</feature>
<dbReference type="CDD" id="cd01765">
    <property type="entry name" value="FERM_F0_F1"/>
    <property type="match status" value="1"/>
</dbReference>